<dbReference type="GO" id="GO:0016020">
    <property type="term" value="C:membrane"/>
    <property type="evidence" value="ECO:0007669"/>
    <property type="project" value="UniProtKB-SubCell"/>
</dbReference>
<dbReference type="AlphaFoldDB" id="A0A1F2UI11"/>
<proteinExistence type="predicted"/>
<feature type="transmembrane region" description="Helical" evidence="5">
    <location>
        <begin position="83"/>
        <end position="104"/>
    </location>
</feature>
<evidence type="ECO:0000313" key="8">
    <source>
        <dbReference type="Proteomes" id="UP000178086"/>
    </source>
</evidence>
<feature type="transmembrane region" description="Helical" evidence="5">
    <location>
        <begin position="110"/>
        <end position="129"/>
    </location>
</feature>
<dbReference type="Proteomes" id="UP000178086">
    <property type="component" value="Unassembled WGS sequence"/>
</dbReference>
<evidence type="ECO:0000313" key="7">
    <source>
        <dbReference type="EMBL" id="OFW32632.1"/>
    </source>
</evidence>
<name>A0A1F2UI11_9ACTN</name>
<evidence type="ECO:0000259" key="6">
    <source>
        <dbReference type="Pfam" id="PF04893"/>
    </source>
</evidence>
<evidence type="ECO:0000256" key="2">
    <source>
        <dbReference type="ARBA" id="ARBA00022692"/>
    </source>
</evidence>
<comment type="subcellular location">
    <subcellularLocation>
        <location evidence="1">Membrane</location>
        <topology evidence="1">Multi-pass membrane protein</topology>
    </subcellularLocation>
</comment>
<evidence type="ECO:0000256" key="4">
    <source>
        <dbReference type="ARBA" id="ARBA00023136"/>
    </source>
</evidence>
<accession>A0A1F2UI11</accession>
<organism evidence="7 8">
    <name type="scientific">Candidatus Aquicultor primus</name>
    <dbReference type="NCBI Taxonomy" id="1797195"/>
    <lineage>
        <taxon>Bacteria</taxon>
        <taxon>Bacillati</taxon>
        <taxon>Actinomycetota</taxon>
        <taxon>Candidatus Aquicultoria</taxon>
        <taxon>Candidatus Aquicultorales</taxon>
        <taxon>Candidatus Aquicultoraceae</taxon>
        <taxon>Candidatus Aquicultor</taxon>
    </lineage>
</organism>
<feature type="transmembrane region" description="Helical" evidence="5">
    <location>
        <begin position="27"/>
        <end position="49"/>
    </location>
</feature>
<dbReference type="EMBL" id="MELI01000090">
    <property type="protein sequence ID" value="OFW32632.1"/>
    <property type="molecule type" value="Genomic_DNA"/>
</dbReference>
<keyword evidence="4 5" id="KW-0472">Membrane</keyword>
<evidence type="ECO:0000256" key="5">
    <source>
        <dbReference type="SAM" id="Phobius"/>
    </source>
</evidence>
<gene>
    <name evidence="7" type="ORF">A2074_01190</name>
</gene>
<feature type="domain" description="Yip1" evidence="6">
    <location>
        <begin position="8"/>
        <end position="216"/>
    </location>
</feature>
<reference evidence="7 8" key="1">
    <citation type="journal article" date="2016" name="Nat. Commun.">
        <title>Thousands of microbial genomes shed light on interconnected biogeochemical processes in an aquifer system.</title>
        <authorList>
            <person name="Anantharaman K."/>
            <person name="Brown C.T."/>
            <person name="Hug L.A."/>
            <person name="Sharon I."/>
            <person name="Castelle C.J."/>
            <person name="Probst A.J."/>
            <person name="Thomas B.C."/>
            <person name="Singh A."/>
            <person name="Wilkins M.J."/>
            <person name="Karaoz U."/>
            <person name="Brodie E.L."/>
            <person name="Williams K.H."/>
            <person name="Hubbard S.S."/>
            <person name="Banfield J.F."/>
        </authorList>
    </citation>
    <scope>NUCLEOTIDE SEQUENCE [LARGE SCALE GENOMIC DNA]</scope>
</reference>
<feature type="transmembrane region" description="Helical" evidence="5">
    <location>
        <begin position="199"/>
        <end position="220"/>
    </location>
</feature>
<dbReference type="InterPro" id="IPR006977">
    <property type="entry name" value="Yip1_dom"/>
</dbReference>
<comment type="caution">
    <text evidence="7">The sequence shown here is derived from an EMBL/GenBank/DDBJ whole genome shotgun (WGS) entry which is preliminary data.</text>
</comment>
<sequence>MEAFANLFRVIFSPTAAFERIKEKPAWWVPAIVFILAAMLYAYISAPLATEFAQQEMMRQSSQMSPEQLEQAQQMLNSPIAKVITMVSTLIAAIVSILIQVGLLHLVSSMLGGSARFAVGLAAIAYANMPIVVQQLVFSINTVFSKTLVMPGFTAMLPRDQATSILGTFLGRIDIFAIWSFALVAVALSIVYKLSKGKAAAVVIGYWTAGTIVAVAASAIGRAVGGA</sequence>
<keyword evidence="3 5" id="KW-1133">Transmembrane helix</keyword>
<protein>
    <recommendedName>
        <fullName evidence="6">Yip1 domain-containing protein</fullName>
    </recommendedName>
</protein>
<dbReference type="Pfam" id="PF04893">
    <property type="entry name" value="Yip1"/>
    <property type="match status" value="1"/>
</dbReference>
<evidence type="ECO:0000256" key="3">
    <source>
        <dbReference type="ARBA" id="ARBA00022989"/>
    </source>
</evidence>
<evidence type="ECO:0000256" key="1">
    <source>
        <dbReference type="ARBA" id="ARBA00004141"/>
    </source>
</evidence>
<feature type="transmembrane region" description="Helical" evidence="5">
    <location>
        <begin position="169"/>
        <end position="192"/>
    </location>
</feature>
<keyword evidence="2 5" id="KW-0812">Transmembrane</keyword>